<name>A0A0R3TUX2_RODNA</name>
<evidence type="ECO:0000313" key="1">
    <source>
        <dbReference type="EMBL" id="VDO10766.1"/>
    </source>
</evidence>
<dbReference type="AlphaFoldDB" id="A0A0R3TUX2"/>
<keyword evidence="2" id="KW-1185">Reference proteome</keyword>
<gene>
    <name evidence="1" type="ORF">HNAJ_LOCUS11574</name>
</gene>
<organism evidence="3">
    <name type="scientific">Rodentolepis nana</name>
    <name type="common">Dwarf tapeworm</name>
    <name type="synonym">Hymenolepis nana</name>
    <dbReference type="NCBI Taxonomy" id="102285"/>
    <lineage>
        <taxon>Eukaryota</taxon>
        <taxon>Metazoa</taxon>
        <taxon>Spiralia</taxon>
        <taxon>Lophotrochozoa</taxon>
        <taxon>Platyhelminthes</taxon>
        <taxon>Cestoda</taxon>
        <taxon>Eucestoda</taxon>
        <taxon>Cyclophyllidea</taxon>
        <taxon>Hymenolepididae</taxon>
        <taxon>Rodentolepis</taxon>
    </lineage>
</organism>
<dbReference type="Proteomes" id="UP000278807">
    <property type="component" value="Unassembled WGS sequence"/>
</dbReference>
<reference evidence="3" key="1">
    <citation type="submission" date="2017-02" db="UniProtKB">
        <authorList>
            <consortium name="WormBaseParasite"/>
        </authorList>
    </citation>
    <scope>IDENTIFICATION</scope>
</reference>
<protein>
    <submittedName>
        <fullName evidence="1 3">Uncharacterized protein</fullName>
    </submittedName>
</protein>
<dbReference type="EMBL" id="UZAE01013650">
    <property type="protein sequence ID" value="VDO10766.1"/>
    <property type="molecule type" value="Genomic_DNA"/>
</dbReference>
<evidence type="ECO:0000313" key="2">
    <source>
        <dbReference type="Proteomes" id="UP000278807"/>
    </source>
</evidence>
<sequence>MKHPSVERRRKEMYYGKRNEVIWREPHVREVWRFESTWLNEAEGSSPKRPDELLASNLIQSIVIVGRKKAFRRSN</sequence>
<proteinExistence type="predicted"/>
<accession>A0A0R3TUX2</accession>
<reference evidence="1 2" key="2">
    <citation type="submission" date="2018-11" db="EMBL/GenBank/DDBJ databases">
        <authorList>
            <consortium name="Pathogen Informatics"/>
        </authorList>
    </citation>
    <scope>NUCLEOTIDE SEQUENCE [LARGE SCALE GENOMIC DNA]</scope>
</reference>
<dbReference type="WBParaSite" id="HNAJ_0001158401-mRNA-1">
    <property type="protein sequence ID" value="HNAJ_0001158401-mRNA-1"/>
    <property type="gene ID" value="HNAJ_0001158401"/>
</dbReference>
<evidence type="ECO:0000313" key="3">
    <source>
        <dbReference type="WBParaSite" id="HNAJ_0001158401-mRNA-1"/>
    </source>
</evidence>